<name>A0A9N8DX22_9STRA</name>
<keyword evidence="2" id="KW-0472">Membrane</keyword>
<feature type="transmembrane region" description="Helical" evidence="2">
    <location>
        <begin position="740"/>
        <end position="761"/>
    </location>
</feature>
<feature type="compositionally biased region" description="Basic and acidic residues" evidence="1">
    <location>
        <begin position="1352"/>
        <end position="1365"/>
    </location>
</feature>
<dbReference type="InterPro" id="IPR045851">
    <property type="entry name" value="AMP-bd_C_sf"/>
</dbReference>
<evidence type="ECO:0000259" key="3">
    <source>
        <dbReference type="PROSITE" id="PS50075"/>
    </source>
</evidence>
<dbReference type="OrthoDB" id="199633at2759"/>
<dbReference type="SUPFAM" id="SSF47336">
    <property type="entry name" value="ACP-like"/>
    <property type="match status" value="1"/>
</dbReference>
<dbReference type="InterPro" id="IPR009081">
    <property type="entry name" value="PP-bd_ACP"/>
</dbReference>
<feature type="transmembrane region" description="Helical" evidence="2">
    <location>
        <begin position="1142"/>
        <end position="1161"/>
    </location>
</feature>
<keyword evidence="5" id="KW-1185">Reference proteome</keyword>
<dbReference type="GO" id="GO:0016874">
    <property type="term" value="F:ligase activity"/>
    <property type="evidence" value="ECO:0007669"/>
    <property type="project" value="UniProtKB-KW"/>
</dbReference>
<dbReference type="PROSITE" id="PS00455">
    <property type="entry name" value="AMP_BINDING"/>
    <property type="match status" value="1"/>
</dbReference>
<organism evidence="4 5">
    <name type="scientific">Seminavis robusta</name>
    <dbReference type="NCBI Taxonomy" id="568900"/>
    <lineage>
        <taxon>Eukaryota</taxon>
        <taxon>Sar</taxon>
        <taxon>Stramenopiles</taxon>
        <taxon>Ochrophyta</taxon>
        <taxon>Bacillariophyta</taxon>
        <taxon>Bacillariophyceae</taxon>
        <taxon>Bacillariophycidae</taxon>
        <taxon>Naviculales</taxon>
        <taxon>Naviculaceae</taxon>
        <taxon>Seminavis</taxon>
    </lineage>
</organism>
<dbReference type="SUPFAM" id="SSF56801">
    <property type="entry name" value="Acetyl-CoA synthetase-like"/>
    <property type="match status" value="1"/>
</dbReference>
<dbReference type="InterPro" id="IPR020845">
    <property type="entry name" value="AMP-binding_CS"/>
</dbReference>
<accession>A0A9N8DX22</accession>
<feature type="transmembrane region" description="Helical" evidence="2">
    <location>
        <begin position="971"/>
        <end position="996"/>
    </location>
</feature>
<reference evidence="4" key="1">
    <citation type="submission" date="2020-06" db="EMBL/GenBank/DDBJ databases">
        <authorList>
            <consortium name="Plant Systems Biology data submission"/>
        </authorList>
    </citation>
    <scope>NUCLEOTIDE SEQUENCE</scope>
    <source>
        <strain evidence="4">D6</strain>
    </source>
</reference>
<dbReference type="EMBL" id="CAICTM010000432">
    <property type="protein sequence ID" value="CAB9510351.1"/>
    <property type="molecule type" value="Genomic_DNA"/>
</dbReference>
<evidence type="ECO:0000313" key="4">
    <source>
        <dbReference type="EMBL" id="CAB9510351.1"/>
    </source>
</evidence>
<feature type="region of interest" description="Disordered" evidence="1">
    <location>
        <begin position="1335"/>
        <end position="1383"/>
    </location>
</feature>
<dbReference type="PANTHER" id="PTHR22754:SF32">
    <property type="entry name" value="DISCO-INTERACTING PROTEIN 2"/>
    <property type="match status" value="1"/>
</dbReference>
<dbReference type="Gene3D" id="3.30.300.30">
    <property type="match status" value="1"/>
</dbReference>
<evidence type="ECO:0000313" key="5">
    <source>
        <dbReference type="Proteomes" id="UP001153069"/>
    </source>
</evidence>
<keyword evidence="2" id="KW-1133">Transmembrane helix</keyword>
<sequence>MKSFSTILECLAHHATETPNKVVFTWVDIKCEEQYKMTFKQVEDQSNAVAARLLKLGCQKGDRVMIAYPFGLQFLPGMFGAMKIGVVPCSIYPPNPNQLKTDMPKFRRFAEDAGAKYALSTNRFAAGMTAASVIYKTGVTWIGTDKLPIKNSNPNKPKDYEQFVGEPEDICFIQYTSGSTGRPKGVMISHNNLAETCKGGVTLTDCQGPNDLEVLWVLQYHGKFQPLQLTCSPCFFRYLIPPQYPDMGLVTGFMGATYSGTPLVMASPLDFIVNPLLWTDMVEKYQATITPAPNFAYALLLKRLKQVNRTADWSCVKRAMFGGEPAQSHVVEAVSKTLAIKPEHIYNIYCMAEMVVLVTGGPAKPDSEGLVCCGEVNSPTLKLRIVEGGKEVEDGQVGSIWAQSPRVAAGYYDQAELTKATFANSLPGYEGSWLETGDLGKIVDGQMYITGRVKDVIIVNGKNYDPTDVELSIDEAFGDVIRPGRTSAFQLGEDSIGVTLEARKGFDKSSNEDLAVKIASEVVVLKLGVTPKTTSGKLKRSEIRQTTIACDWKTSSVILRFQPHDNAIPAENEVRAEATDFESSECPNRFKSHSTNSPKDFHNLVISILGSEVDMAKSWVEHGLTSLKSAELRNRAEEELHVVLPANFEQLHSTPEELSVFLEASEGKCFAIQDTDRHPFFHWSTARSRCSKLQMGFVQVLGILTILILVVAAIIPSYLIAAELADCDTSRGKTCTAASWLLLPLLLPICIISFSIILVLCKTLIIGKYHPQEINLMSWDYLRWWFIDRLLHIWELFAGRFLLETKCAWLFYWLLGADIAWSVKIDAFIRECDLVSIGANSSVGHAIRCRKFRPWTEDSLSMVFLPIDIGSDCKISGMVSPGATIGAGCKLERLAVVEERAQVSPEVIARGNPAYNAGTCRRQQSNWQEDSLLDAFKILWMFSEAYHYSALYFLANAILKDVLPPWRYHVVLHWFLLFPFASLLAMVTSIIMKWLLIGKRDPSTEYEGTLWRRATNWACDYHFRIAAWTLGNFMGGSKLASLIQWLHGLDVDAVSALFTATAIFPPSKVDYMKVRQSFLSLAHFELDRPAGEKIEILGSSLGRDTVVHAGAKVIRSNIPSRSQVSDKIYDLNPPYARCSPSLLQFFLPELAQLILLAFIFWSIIPSFELAASVSGGNHSSGVVTLVVGVAIAFQFLVWILIAKINEWAVLNVVPPKIQTHLFSVYTSYVEGFRDGNPVEVFLMGTPMFQMYVRVMGAEVNGDLWFFDCTLDEFANYHFQGNTVVDNAYPRGHYFDINGLTLDDVYISGVVHPGCYIAAGAIVDGKENGSWKSFFPSSDKKVAPGKKQPSRQSLREGGTRHMRSESLQEDGSSNHQSNFDEYSV</sequence>
<feature type="transmembrane region" description="Helical" evidence="2">
    <location>
        <begin position="1181"/>
        <end position="1201"/>
    </location>
</feature>
<dbReference type="SUPFAM" id="SSF51161">
    <property type="entry name" value="Trimeric LpxA-like enzymes"/>
    <property type="match status" value="1"/>
</dbReference>
<dbReference type="Gene3D" id="2.160.10.10">
    <property type="entry name" value="Hexapeptide repeat proteins"/>
    <property type="match status" value="1"/>
</dbReference>
<dbReference type="InterPro" id="IPR011004">
    <property type="entry name" value="Trimer_LpxA-like_sf"/>
</dbReference>
<evidence type="ECO:0000256" key="1">
    <source>
        <dbReference type="SAM" id="MobiDB-lite"/>
    </source>
</evidence>
<keyword evidence="4" id="KW-0436">Ligase</keyword>
<feature type="transmembrane region" description="Helical" evidence="2">
    <location>
        <begin position="697"/>
        <end position="720"/>
    </location>
</feature>
<dbReference type="PANTHER" id="PTHR22754">
    <property type="entry name" value="DISCO-INTERACTING PROTEIN 2 DIP2 -RELATED"/>
    <property type="match status" value="1"/>
</dbReference>
<keyword evidence="2" id="KW-0812">Transmembrane</keyword>
<feature type="compositionally biased region" description="Polar residues" evidence="1">
    <location>
        <begin position="1368"/>
        <end position="1383"/>
    </location>
</feature>
<feature type="domain" description="Carrier" evidence="3">
    <location>
        <begin position="592"/>
        <end position="666"/>
    </location>
</feature>
<dbReference type="Gene3D" id="3.40.50.12780">
    <property type="entry name" value="N-terminal domain of ligase-like"/>
    <property type="match status" value="1"/>
</dbReference>
<proteinExistence type="predicted"/>
<dbReference type="InterPro" id="IPR000873">
    <property type="entry name" value="AMP-dep_synth/lig_dom"/>
</dbReference>
<dbReference type="InterPro" id="IPR036736">
    <property type="entry name" value="ACP-like_sf"/>
</dbReference>
<evidence type="ECO:0000256" key="2">
    <source>
        <dbReference type="SAM" id="Phobius"/>
    </source>
</evidence>
<dbReference type="InterPro" id="IPR042099">
    <property type="entry name" value="ANL_N_sf"/>
</dbReference>
<dbReference type="PROSITE" id="PS50075">
    <property type="entry name" value="CARRIER"/>
    <property type="match status" value="1"/>
</dbReference>
<dbReference type="Pfam" id="PF00501">
    <property type="entry name" value="AMP-binding"/>
    <property type="match status" value="1"/>
</dbReference>
<dbReference type="Proteomes" id="UP001153069">
    <property type="component" value="Unassembled WGS sequence"/>
</dbReference>
<gene>
    <name evidence="4" type="ORF">SEMRO_433_G141750.1</name>
</gene>
<comment type="caution">
    <text evidence="4">The sequence shown here is derived from an EMBL/GenBank/DDBJ whole genome shotgun (WGS) entry which is preliminary data.</text>
</comment>
<protein>
    <submittedName>
        <fullName evidence="4">D-alanine--D-alanyl carrier protein ligase</fullName>
    </submittedName>
</protein>